<proteinExistence type="predicted"/>
<organism evidence="2 3">
    <name type="scientific">Mycoplasmopsis agassizii</name>
    <dbReference type="NCBI Taxonomy" id="33922"/>
    <lineage>
        <taxon>Bacteria</taxon>
        <taxon>Bacillati</taxon>
        <taxon>Mycoplasmatota</taxon>
        <taxon>Mycoplasmoidales</taxon>
        <taxon>Metamycoplasmataceae</taxon>
        <taxon>Mycoplasmopsis</taxon>
    </lineage>
</organism>
<dbReference type="AlphaFoldDB" id="A0A269TIW0"/>
<sequence length="144" mass="15371">MSIKGIIAWAASITLLAVAGASALGVVVTVQKVNADNESNLINNKSANSVLVDVLTDLRNHNFDKKQKASELFKGSISDSVALTPLELNSYGLGKYNNKIGSWKVSLYIIAYTDTSVTFKIEVGENNSVTSSDKVVISGFNQTT</sequence>
<dbReference type="OrthoDB" id="9909134at2"/>
<evidence type="ECO:0000313" key="3">
    <source>
        <dbReference type="Proteomes" id="UP000216943"/>
    </source>
</evidence>
<dbReference type="RefSeq" id="WP_095334794.1">
    <property type="nucleotide sequence ID" value="NZ_NQNY01000006.1"/>
</dbReference>
<gene>
    <name evidence="2" type="ORF">CJJ23_02480</name>
</gene>
<protein>
    <recommendedName>
        <fullName evidence="4">Lipoprotein</fullName>
    </recommendedName>
</protein>
<comment type="caution">
    <text evidence="2">The sequence shown here is derived from an EMBL/GenBank/DDBJ whole genome shotgun (WGS) entry which is preliminary data.</text>
</comment>
<reference evidence="3" key="1">
    <citation type="submission" date="2017-08" db="EMBL/GenBank/DDBJ databases">
        <authorList>
            <person name="Alvarez-Ponce D."/>
            <person name="Weitzman C.L."/>
            <person name="Tillett R.L."/>
            <person name="Sandmeier F.C."/>
            <person name="Tracy C.R."/>
        </authorList>
    </citation>
    <scope>NUCLEOTIDE SEQUENCE [LARGE SCALE GENOMIC DNA]</scope>
    <source>
        <strain evidence="3">723</strain>
    </source>
</reference>
<evidence type="ECO:0008006" key="4">
    <source>
        <dbReference type="Google" id="ProtNLM"/>
    </source>
</evidence>
<dbReference type="EMBL" id="NQNY01000006">
    <property type="protein sequence ID" value="PAK21384.1"/>
    <property type="molecule type" value="Genomic_DNA"/>
</dbReference>
<feature type="signal peptide" evidence="1">
    <location>
        <begin position="1"/>
        <end position="23"/>
    </location>
</feature>
<evidence type="ECO:0000256" key="1">
    <source>
        <dbReference type="SAM" id="SignalP"/>
    </source>
</evidence>
<accession>A0A269TIW0</accession>
<keyword evidence="1" id="KW-0732">Signal</keyword>
<feature type="chain" id="PRO_5013125886" description="Lipoprotein" evidence="1">
    <location>
        <begin position="24"/>
        <end position="144"/>
    </location>
</feature>
<dbReference type="Proteomes" id="UP000216943">
    <property type="component" value="Unassembled WGS sequence"/>
</dbReference>
<name>A0A269TIW0_9BACT</name>
<evidence type="ECO:0000313" key="2">
    <source>
        <dbReference type="EMBL" id="PAK21384.1"/>
    </source>
</evidence>